<dbReference type="Pfam" id="PF09148">
    <property type="entry name" value="DUF1934"/>
    <property type="match status" value="1"/>
</dbReference>
<dbReference type="EMBL" id="BMFV01000036">
    <property type="protein sequence ID" value="GGH87032.1"/>
    <property type="molecule type" value="Genomic_DNA"/>
</dbReference>
<dbReference type="RefSeq" id="WP_188498781.1">
    <property type="nucleotide sequence ID" value="NZ_BMFV01000036.1"/>
</dbReference>
<accession>A0A8J2ZYR1</accession>
<evidence type="ECO:0000313" key="2">
    <source>
        <dbReference type="Proteomes" id="UP000656813"/>
    </source>
</evidence>
<evidence type="ECO:0008006" key="3">
    <source>
        <dbReference type="Google" id="ProtNLM"/>
    </source>
</evidence>
<reference evidence="1" key="2">
    <citation type="submission" date="2020-09" db="EMBL/GenBank/DDBJ databases">
        <authorList>
            <person name="Sun Q."/>
            <person name="Zhou Y."/>
        </authorList>
    </citation>
    <scope>NUCLEOTIDE SEQUENCE</scope>
    <source>
        <strain evidence="1">CGMCC 1.12777</strain>
    </source>
</reference>
<name>A0A8J2ZYR1_9BACL</name>
<dbReference type="InterPro" id="IPR015231">
    <property type="entry name" value="DUF1934"/>
</dbReference>
<gene>
    <name evidence="1" type="ORF">GCM10007096_36110</name>
</gene>
<dbReference type="Gene3D" id="2.40.128.20">
    <property type="match status" value="1"/>
</dbReference>
<keyword evidence="2" id="KW-1185">Reference proteome</keyword>
<comment type="caution">
    <text evidence="1">The sequence shown here is derived from an EMBL/GenBank/DDBJ whole genome shotgun (WGS) entry which is preliminary data.</text>
</comment>
<dbReference type="Proteomes" id="UP000656813">
    <property type="component" value="Unassembled WGS sequence"/>
</dbReference>
<dbReference type="AlphaFoldDB" id="A0A8J2ZYR1"/>
<dbReference type="InterPro" id="IPR012674">
    <property type="entry name" value="Calycin"/>
</dbReference>
<dbReference type="SUPFAM" id="SSF50814">
    <property type="entry name" value="Lipocalins"/>
    <property type="match status" value="1"/>
</dbReference>
<protein>
    <recommendedName>
        <fullName evidence="3">DUF1934 domain-containing protein</fullName>
    </recommendedName>
</protein>
<organism evidence="1 2">
    <name type="scientific">Pullulanibacillus pueri</name>
    <dbReference type="NCBI Taxonomy" id="1437324"/>
    <lineage>
        <taxon>Bacteria</taxon>
        <taxon>Bacillati</taxon>
        <taxon>Bacillota</taxon>
        <taxon>Bacilli</taxon>
        <taxon>Bacillales</taxon>
        <taxon>Sporolactobacillaceae</taxon>
        <taxon>Pullulanibacillus</taxon>
    </lineage>
</organism>
<sequence length="145" mass="16383">MESQITVDIRLKSEMKAADMPLERTLLHTKGLLNIKDDVYYLRYQEEVEGVGSAHHTIKIKGDEALILRRGPVALRQPLKLGESLEGTYKSPVGNMQTVTHMNKCLVNWQGSKKSGYFVLGYQLSMQGQAIGQFTLTFKLREAKQ</sequence>
<reference evidence="1" key="1">
    <citation type="journal article" date="2014" name="Int. J. Syst. Evol. Microbiol.">
        <title>Complete genome sequence of Corynebacterium casei LMG S-19264T (=DSM 44701T), isolated from a smear-ripened cheese.</title>
        <authorList>
            <consortium name="US DOE Joint Genome Institute (JGI-PGF)"/>
            <person name="Walter F."/>
            <person name="Albersmeier A."/>
            <person name="Kalinowski J."/>
            <person name="Ruckert C."/>
        </authorList>
    </citation>
    <scope>NUCLEOTIDE SEQUENCE</scope>
    <source>
        <strain evidence="1">CGMCC 1.12777</strain>
    </source>
</reference>
<evidence type="ECO:0000313" key="1">
    <source>
        <dbReference type="EMBL" id="GGH87032.1"/>
    </source>
</evidence>
<proteinExistence type="predicted"/>